<evidence type="ECO:0000256" key="1">
    <source>
        <dbReference type="ARBA" id="ARBA00004871"/>
    </source>
</evidence>
<protein>
    <recommendedName>
        <fullName evidence="2 8">Shikimate dehydrogenase (NADP(+))</fullName>
        <shortName evidence="8">SDH</shortName>
        <ecNumber evidence="2 8">1.1.1.25</ecNumber>
    </recommendedName>
</protein>
<dbReference type="Gene3D" id="3.40.50.10860">
    <property type="entry name" value="Leucine Dehydrogenase, chain A, domain 1"/>
    <property type="match status" value="1"/>
</dbReference>
<feature type="binding site" evidence="8">
    <location>
        <position position="225"/>
    </location>
    <ligand>
        <name>NADP(+)</name>
        <dbReference type="ChEBI" id="CHEBI:58349"/>
    </ligand>
</feature>
<dbReference type="Gene3D" id="3.40.50.720">
    <property type="entry name" value="NAD(P)-binding Rossmann-like Domain"/>
    <property type="match status" value="1"/>
</dbReference>
<comment type="caution">
    <text evidence="11">The sequence shown here is derived from an EMBL/GenBank/DDBJ whole genome shotgun (WGS) entry which is preliminary data.</text>
</comment>
<name>A0A060QHJ7_9PROT</name>
<evidence type="ECO:0000256" key="3">
    <source>
        <dbReference type="ARBA" id="ARBA00022605"/>
    </source>
</evidence>
<accession>A0A060QHJ7</accession>
<keyword evidence="5 8" id="KW-0560">Oxidoreductase</keyword>
<gene>
    <name evidence="8" type="primary">aroE</name>
    <name evidence="11" type="ORF">ASAP_0641</name>
</gene>
<dbReference type="GO" id="GO:0008652">
    <property type="term" value="P:amino acid biosynthetic process"/>
    <property type="evidence" value="ECO:0007669"/>
    <property type="project" value="UniProtKB-KW"/>
</dbReference>
<dbReference type="Proteomes" id="UP000027583">
    <property type="component" value="Unassembled WGS sequence"/>
</dbReference>
<comment type="caution">
    <text evidence="8">Lacks conserved residue(s) required for the propagation of feature annotation.</text>
</comment>
<evidence type="ECO:0000313" key="12">
    <source>
        <dbReference type="Proteomes" id="UP000027583"/>
    </source>
</evidence>
<feature type="binding site" evidence="8">
    <location>
        <position position="255"/>
    </location>
    <ligand>
        <name>shikimate</name>
        <dbReference type="ChEBI" id="CHEBI:36208"/>
    </ligand>
</feature>
<feature type="domain" description="Quinate/shikimate 5-dehydrogenase/glutamyl-tRNA reductase" evidence="9">
    <location>
        <begin position="118"/>
        <end position="178"/>
    </location>
</feature>
<dbReference type="InterPro" id="IPR006151">
    <property type="entry name" value="Shikm_DH/Glu-tRNA_Rdtase"/>
</dbReference>
<evidence type="ECO:0000256" key="7">
    <source>
        <dbReference type="ARBA" id="ARBA00049442"/>
    </source>
</evidence>
<dbReference type="CDD" id="cd01065">
    <property type="entry name" value="NAD_bind_Shikimate_DH"/>
    <property type="match status" value="1"/>
</dbReference>
<feature type="binding site" evidence="8">
    <location>
        <position position="248"/>
    </location>
    <ligand>
        <name>NADP(+)</name>
        <dbReference type="ChEBI" id="CHEBI:58349"/>
    </ligand>
</feature>
<dbReference type="GO" id="GO:0004764">
    <property type="term" value="F:shikimate 3-dehydrogenase (NADP+) activity"/>
    <property type="evidence" value="ECO:0007669"/>
    <property type="project" value="UniProtKB-UniRule"/>
</dbReference>
<dbReference type="Pfam" id="PF08501">
    <property type="entry name" value="Shikimate_dh_N"/>
    <property type="match status" value="1"/>
</dbReference>
<dbReference type="EMBL" id="CBLX010000004">
    <property type="protein sequence ID" value="CDG38686.1"/>
    <property type="molecule type" value="Genomic_DNA"/>
</dbReference>
<dbReference type="GO" id="GO:0009073">
    <property type="term" value="P:aromatic amino acid family biosynthetic process"/>
    <property type="evidence" value="ECO:0007669"/>
    <property type="project" value="UniProtKB-KW"/>
</dbReference>
<dbReference type="SUPFAM" id="SSF53223">
    <property type="entry name" value="Aminoacid dehydrogenase-like, N-terminal domain"/>
    <property type="match status" value="1"/>
</dbReference>
<dbReference type="InterPro" id="IPR036291">
    <property type="entry name" value="NAD(P)-bd_dom_sf"/>
</dbReference>
<comment type="pathway">
    <text evidence="1 8">Metabolic intermediate biosynthesis; chorismate biosynthesis; chorismate from D-erythrose 4-phosphate and phosphoenolpyruvate: step 4/7.</text>
</comment>
<dbReference type="InterPro" id="IPR013708">
    <property type="entry name" value="Shikimate_DH-bd_N"/>
</dbReference>
<dbReference type="InterPro" id="IPR046346">
    <property type="entry name" value="Aminoacid_DH-like_N_sf"/>
</dbReference>
<dbReference type="Pfam" id="PF01488">
    <property type="entry name" value="Shikimate_DH"/>
    <property type="match status" value="1"/>
</dbReference>
<feature type="binding site" evidence="8">
    <location>
        <position position="93"/>
    </location>
    <ligand>
        <name>shikimate</name>
        <dbReference type="ChEBI" id="CHEBI:36208"/>
    </ligand>
</feature>
<comment type="function">
    <text evidence="8">Involved in the biosynthesis of the chorismate, which leads to the biosynthesis of aromatic amino acids. Catalyzes the reversible NADPH linked reduction of 3-dehydroshikimate (DHSA) to yield shikimate (SA).</text>
</comment>
<sequence>MTDRSFRSILTGSFSTPCAKNPTVAMMEAGYAKAGIDARYINCDVKPENLAAAIAGAKAMEWAGFNCSIPHKIAVIDHLDDLAESAKIIGAVNCVQIRDGKLTGNNTDGKGFLASLRKVTEPKGKTIVILGAGGAARAIAVELALAGAARITIANRSPDKAQAIARLLTENSKVEAHATTWEGEFVVPEGTDVLINATSIGLGDAEAIPAIKVSSLGHASIVADVIPNPPMTKLLREAKAQGCQTLDGLGMLVNQGIIGAELVLGAKLSPDIMEKTLATLFGAQD</sequence>
<keyword evidence="4 8" id="KW-0521">NADP</keyword>
<evidence type="ECO:0000256" key="5">
    <source>
        <dbReference type="ARBA" id="ARBA00023002"/>
    </source>
</evidence>
<feature type="binding site" evidence="8">
    <location>
        <begin position="131"/>
        <end position="135"/>
    </location>
    <ligand>
        <name>NADP(+)</name>
        <dbReference type="ChEBI" id="CHEBI:58349"/>
    </ligand>
</feature>
<dbReference type="NCBIfam" id="TIGR00507">
    <property type="entry name" value="aroE"/>
    <property type="match status" value="1"/>
</dbReference>
<evidence type="ECO:0000256" key="4">
    <source>
        <dbReference type="ARBA" id="ARBA00022857"/>
    </source>
</evidence>
<dbReference type="UniPathway" id="UPA00053">
    <property type="reaction ID" value="UER00087"/>
</dbReference>
<feature type="binding site" evidence="8">
    <location>
        <position position="68"/>
    </location>
    <ligand>
        <name>shikimate</name>
        <dbReference type="ChEBI" id="CHEBI:36208"/>
    </ligand>
</feature>
<dbReference type="AlphaFoldDB" id="A0A060QHJ7"/>
<evidence type="ECO:0000256" key="6">
    <source>
        <dbReference type="ARBA" id="ARBA00023141"/>
    </source>
</evidence>
<evidence type="ECO:0000259" key="10">
    <source>
        <dbReference type="Pfam" id="PF08501"/>
    </source>
</evidence>
<comment type="similarity">
    <text evidence="8">Belongs to the shikimate dehydrogenase family.</text>
</comment>
<evidence type="ECO:0000259" key="9">
    <source>
        <dbReference type="Pfam" id="PF01488"/>
    </source>
</evidence>
<dbReference type="InterPro" id="IPR011342">
    <property type="entry name" value="Shikimate_DH"/>
</dbReference>
<feature type="active site" description="Proton acceptor" evidence="8">
    <location>
        <position position="72"/>
    </location>
</feature>
<dbReference type="HAMAP" id="MF_00222">
    <property type="entry name" value="Shikimate_DH_AroE"/>
    <property type="match status" value="1"/>
</dbReference>
<keyword evidence="6 8" id="KW-0057">Aromatic amino acid biosynthesis</keyword>
<proteinExistence type="inferred from homology"/>
<dbReference type="PANTHER" id="PTHR21089:SF1">
    <property type="entry name" value="BIFUNCTIONAL 3-DEHYDROQUINATE DEHYDRATASE_SHIKIMATE DEHYDROGENASE, CHLOROPLASTIC"/>
    <property type="match status" value="1"/>
</dbReference>
<dbReference type="InterPro" id="IPR022893">
    <property type="entry name" value="Shikimate_DH_fam"/>
</dbReference>
<reference evidence="11 12" key="2">
    <citation type="journal article" date="2014" name="PLoS ONE">
        <title>Evolution of mitochondria reconstructed from the energy metabolism of living bacteria.</title>
        <authorList>
            <person name="Degli Esposti M."/>
            <person name="Chouaia B."/>
            <person name="Comandatore F."/>
            <person name="Crotti E."/>
            <person name="Sassera D."/>
            <person name="Lievens P.M."/>
            <person name="Daffonchio D."/>
            <person name="Bandi C."/>
        </authorList>
    </citation>
    <scope>NUCLEOTIDE SEQUENCE [LARGE SCALE GENOMIC DNA]</scope>
    <source>
        <strain evidence="11 12">SF2.1</strain>
    </source>
</reference>
<feature type="domain" description="Shikimate dehydrogenase substrate binding N-terminal" evidence="10">
    <location>
        <begin position="23"/>
        <end position="95"/>
    </location>
</feature>
<dbReference type="PANTHER" id="PTHR21089">
    <property type="entry name" value="SHIKIMATE DEHYDROGENASE"/>
    <property type="match status" value="1"/>
</dbReference>
<keyword evidence="3 8" id="KW-0028">Amino-acid biosynthesis</keyword>
<comment type="subunit">
    <text evidence="8">Homodimer.</text>
</comment>
<feature type="binding site" evidence="8">
    <location>
        <position position="84"/>
    </location>
    <ligand>
        <name>NADP(+)</name>
        <dbReference type="ChEBI" id="CHEBI:58349"/>
    </ligand>
</feature>
<feature type="binding site" evidence="8">
    <location>
        <position position="108"/>
    </location>
    <ligand>
        <name>shikimate</name>
        <dbReference type="ChEBI" id="CHEBI:36208"/>
    </ligand>
</feature>
<dbReference type="GO" id="GO:0019632">
    <property type="term" value="P:shikimate metabolic process"/>
    <property type="evidence" value="ECO:0007669"/>
    <property type="project" value="InterPro"/>
</dbReference>
<evidence type="ECO:0000256" key="8">
    <source>
        <dbReference type="HAMAP-Rule" id="MF_00222"/>
    </source>
</evidence>
<reference evidence="11 12" key="1">
    <citation type="journal article" date="2014" name="Genome Biol. Evol.">
        <title>Acetic acid bacteria genomes reveal functional traits for adaptation to life in insect guts.</title>
        <authorList>
            <person name="Chouaia B."/>
            <person name="Gaiarsa S."/>
            <person name="Crotti E."/>
            <person name="Comandatore F."/>
            <person name="Degli Esposti M."/>
            <person name="Ricci I."/>
            <person name="Alma A."/>
            <person name="Favia G."/>
            <person name="Bandi C."/>
            <person name="Daffonchio D."/>
        </authorList>
    </citation>
    <scope>NUCLEOTIDE SEQUENCE [LARGE SCALE GENOMIC DNA]</scope>
    <source>
        <strain evidence="11 12">SF2.1</strain>
    </source>
</reference>
<evidence type="ECO:0000313" key="11">
    <source>
        <dbReference type="EMBL" id="CDG38686.1"/>
    </source>
</evidence>
<dbReference type="GO" id="GO:0009423">
    <property type="term" value="P:chorismate biosynthetic process"/>
    <property type="evidence" value="ECO:0007669"/>
    <property type="project" value="UniProtKB-UniRule"/>
</dbReference>
<comment type="catalytic activity">
    <reaction evidence="7 8">
        <text>shikimate + NADP(+) = 3-dehydroshikimate + NADPH + H(+)</text>
        <dbReference type="Rhea" id="RHEA:17737"/>
        <dbReference type="ChEBI" id="CHEBI:15378"/>
        <dbReference type="ChEBI" id="CHEBI:16630"/>
        <dbReference type="ChEBI" id="CHEBI:36208"/>
        <dbReference type="ChEBI" id="CHEBI:57783"/>
        <dbReference type="ChEBI" id="CHEBI:58349"/>
        <dbReference type="EC" id="1.1.1.25"/>
    </reaction>
</comment>
<dbReference type="RefSeq" id="WP_023979669.1">
    <property type="nucleotide sequence ID" value="NZ_CBLX010000004.1"/>
</dbReference>
<dbReference type="EC" id="1.1.1.25" evidence="2 8"/>
<dbReference type="SUPFAM" id="SSF51735">
    <property type="entry name" value="NAD(P)-binding Rossmann-fold domains"/>
    <property type="match status" value="1"/>
</dbReference>
<dbReference type="GO" id="GO:0050661">
    <property type="term" value="F:NADP binding"/>
    <property type="evidence" value="ECO:0007669"/>
    <property type="project" value="InterPro"/>
</dbReference>
<dbReference type="eggNOG" id="COG0169">
    <property type="taxonomic scope" value="Bacteria"/>
</dbReference>
<evidence type="ECO:0000256" key="2">
    <source>
        <dbReference type="ARBA" id="ARBA00012962"/>
    </source>
</evidence>
<organism evidence="11 12">
    <name type="scientific">Asaia bogorensis</name>
    <dbReference type="NCBI Taxonomy" id="91915"/>
    <lineage>
        <taxon>Bacteria</taxon>
        <taxon>Pseudomonadati</taxon>
        <taxon>Pseudomonadota</taxon>
        <taxon>Alphaproteobacteria</taxon>
        <taxon>Acetobacterales</taxon>
        <taxon>Acetobacteraceae</taxon>
        <taxon>Asaia</taxon>
    </lineage>
</organism>